<gene>
    <name evidence="3" type="ORF">A3843_03725</name>
</gene>
<dbReference type="EMBL" id="LVVZ01000005">
    <property type="protein sequence ID" value="OKL45441.1"/>
    <property type="molecule type" value="Genomic_DNA"/>
</dbReference>
<organism evidence="3 4">
    <name type="scientific">Pseudovibrio exalbescens</name>
    <dbReference type="NCBI Taxonomy" id="197461"/>
    <lineage>
        <taxon>Bacteria</taxon>
        <taxon>Pseudomonadati</taxon>
        <taxon>Pseudomonadota</taxon>
        <taxon>Alphaproteobacteria</taxon>
        <taxon>Hyphomicrobiales</taxon>
        <taxon>Stappiaceae</taxon>
        <taxon>Pseudovibrio</taxon>
    </lineage>
</organism>
<dbReference type="SMART" id="SM00028">
    <property type="entry name" value="TPR"/>
    <property type="match status" value="3"/>
</dbReference>
<dbReference type="Pfam" id="PF13480">
    <property type="entry name" value="Acetyltransf_6"/>
    <property type="match status" value="1"/>
</dbReference>
<feature type="repeat" description="TPR" evidence="1">
    <location>
        <begin position="396"/>
        <end position="429"/>
    </location>
</feature>
<dbReference type="Proteomes" id="UP000185783">
    <property type="component" value="Unassembled WGS sequence"/>
</dbReference>
<dbReference type="InterPro" id="IPR016181">
    <property type="entry name" value="Acyl_CoA_acyltransferase"/>
</dbReference>
<evidence type="ECO:0000256" key="1">
    <source>
        <dbReference type="PROSITE-ProRule" id="PRU00339"/>
    </source>
</evidence>
<reference evidence="3 4" key="1">
    <citation type="submission" date="2016-03" db="EMBL/GenBank/DDBJ databases">
        <title>Genome sequence of Nesiotobacter sp. nov., a moderately halophilic alphaproteobacterium isolated from the Yellow Sea, China.</title>
        <authorList>
            <person name="Zhang G."/>
            <person name="Zhang R."/>
        </authorList>
    </citation>
    <scope>NUCLEOTIDE SEQUENCE [LARGE SCALE GENOMIC DNA]</scope>
    <source>
        <strain evidence="3 4">WB1-6</strain>
    </source>
</reference>
<dbReference type="Pfam" id="PF14559">
    <property type="entry name" value="TPR_19"/>
    <property type="match status" value="1"/>
</dbReference>
<dbReference type="SUPFAM" id="SSF48452">
    <property type="entry name" value="TPR-like"/>
    <property type="match status" value="1"/>
</dbReference>
<comment type="caution">
    <text evidence="3">The sequence shown here is derived from an EMBL/GenBank/DDBJ whole genome shotgun (WGS) entry which is preliminary data.</text>
</comment>
<accession>A0A1U7JLB5</accession>
<evidence type="ECO:0000313" key="4">
    <source>
        <dbReference type="Proteomes" id="UP000185783"/>
    </source>
</evidence>
<dbReference type="InterPro" id="IPR038740">
    <property type="entry name" value="BioF2-like_GNAT_dom"/>
</dbReference>
<dbReference type="PROSITE" id="PS50005">
    <property type="entry name" value="TPR"/>
    <property type="match status" value="2"/>
</dbReference>
<evidence type="ECO:0000259" key="2">
    <source>
        <dbReference type="Pfam" id="PF13480"/>
    </source>
</evidence>
<keyword evidence="4" id="KW-1185">Reference proteome</keyword>
<dbReference type="STRING" id="197461.A3843_03725"/>
<evidence type="ECO:0000313" key="3">
    <source>
        <dbReference type="EMBL" id="OKL45441.1"/>
    </source>
</evidence>
<dbReference type="Gene3D" id="1.25.40.10">
    <property type="entry name" value="Tetratricopeptide repeat domain"/>
    <property type="match status" value="1"/>
</dbReference>
<name>A0A1U7JLB5_9HYPH</name>
<protein>
    <recommendedName>
        <fullName evidence="2">BioF2-like acetyltransferase domain-containing protein</fullName>
    </recommendedName>
</protein>
<feature type="domain" description="BioF2-like acetyltransferase" evidence="2">
    <location>
        <begin position="186"/>
        <end position="330"/>
    </location>
</feature>
<keyword evidence="1" id="KW-0802">TPR repeat</keyword>
<dbReference type="InterPro" id="IPR019734">
    <property type="entry name" value="TPR_rpt"/>
</dbReference>
<dbReference type="RefSeq" id="WP_051268691.1">
    <property type="nucleotide sequence ID" value="NZ_LVVZ01000005.1"/>
</dbReference>
<sequence>MQTHLIEGREAFKALRSNWNELYKKDPSAQYFLSWQWLSRLYNRNTANLVILAARPSSSAPYVALFPLRIRTRYSQTGNFYYNDIIMAGNFAADYTGFLCDPEYDSAALPALGRHLAKMDWAQILLENLYCSEERLALLTGPLQQGAVRTSNPSRTNKRDNVNNLVCPVLELPETFDAYLDTCLSSNTRQKLRRFARKVKADPSYKFTIATPETVDRDIDILMGFWHTKWAARKGDKIDTLATTSRHMLKAASAARTLFLPVLWHEDCPLGALASLMDPVREALLFALAGRDESWTTPPPGLLLHGFSINWAINNGFKTYDFLRGNEPYKYSLGAQDRRIHCQLIETKSGRNRSGKLDKRSLPGVLKTTVRDYRSNRRQQALAGLNQVLATDPDHPQALYYYGQHQMAERDYKGAVQTFSRLTQNQPQNALAWLRLGQCQYGQKDLIEAEVAVRHALLLEPANMAARSQLADTLLAMRHKQEATAAYQSVLALPPKTPAEHKLVQRATTALSRLRPVATAPILAAASPLSPNRLQQAQTGLHKPIIKTGRPPTRLN</sequence>
<feature type="repeat" description="TPR" evidence="1">
    <location>
        <begin position="430"/>
        <end position="463"/>
    </location>
</feature>
<proteinExistence type="predicted"/>
<dbReference type="InterPro" id="IPR011990">
    <property type="entry name" value="TPR-like_helical_dom_sf"/>
</dbReference>
<dbReference type="Gene3D" id="3.40.630.30">
    <property type="match status" value="1"/>
</dbReference>
<dbReference type="SUPFAM" id="SSF55729">
    <property type="entry name" value="Acyl-CoA N-acyltransferases (Nat)"/>
    <property type="match status" value="1"/>
</dbReference>
<dbReference type="AlphaFoldDB" id="A0A1U7JLB5"/>